<evidence type="ECO:0000313" key="2">
    <source>
        <dbReference type="EMBL" id="DAE29694.1"/>
    </source>
</evidence>
<feature type="domain" description="MurNAc-LAA" evidence="1">
    <location>
        <begin position="63"/>
        <end position="166"/>
    </location>
</feature>
<dbReference type="GO" id="GO:0008745">
    <property type="term" value="F:N-acetylmuramoyl-L-alanine amidase activity"/>
    <property type="evidence" value="ECO:0007669"/>
    <property type="project" value="InterPro"/>
</dbReference>
<dbReference type="Gene3D" id="2.30.30.40">
    <property type="entry name" value="SH3 Domains"/>
    <property type="match status" value="1"/>
</dbReference>
<keyword evidence="2" id="KW-0378">Hydrolase</keyword>
<dbReference type="InterPro" id="IPR050695">
    <property type="entry name" value="N-acetylmuramoyl_amidase_3"/>
</dbReference>
<dbReference type="EMBL" id="BK059097">
    <property type="protein sequence ID" value="DAE29694.1"/>
    <property type="molecule type" value="Genomic_DNA"/>
</dbReference>
<name>A0A8S5RE65_9VIRU</name>
<evidence type="ECO:0000259" key="1">
    <source>
        <dbReference type="SMART" id="SM00646"/>
    </source>
</evidence>
<accession>A0A8S5RE65</accession>
<dbReference type="PANTHER" id="PTHR30404:SF8">
    <property type="entry name" value="AUTOLYSIN PH-RELATED"/>
    <property type="match status" value="1"/>
</dbReference>
<protein>
    <submittedName>
        <fullName evidence="2">Cell wall hydrolase autolysin</fullName>
    </submittedName>
</protein>
<dbReference type="GO" id="GO:0009253">
    <property type="term" value="P:peptidoglycan catabolic process"/>
    <property type="evidence" value="ECO:0007669"/>
    <property type="project" value="InterPro"/>
</dbReference>
<reference evidence="2" key="1">
    <citation type="journal article" date="2021" name="Proc. Natl. Acad. Sci. U.S.A.">
        <title>A Catalog of Tens of Thousands of Viruses from Human Metagenomes Reveals Hidden Associations with Chronic Diseases.</title>
        <authorList>
            <person name="Tisza M.J."/>
            <person name="Buck C.B."/>
        </authorList>
    </citation>
    <scope>NUCLEOTIDE SEQUENCE</scope>
    <source>
        <strain evidence="2">CtJLD79</strain>
    </source>
</reference>
<dbReference type="SUPFAM" id="SSF53187">
    <property type="entry name" value="Zn-dependent exopeptidases"/>
    <property type="match status" value="1"/>
</dbReference>
<dbReference type="Gene3D" id="3.40.630.40">
    <property type="entry name" value="Zn-dependent exopeptidases"/>
    <property type="match status" value="1"/>
</dbReference>
<organism evidence="2">
    <name type="scientific">virus sp. ctJLD79</name>
    <dbReference type="NCBI Taxonomy" id="2827987"/>
    <lineage>
        <taxon>Viruses</taxon>
    </lineage>
</organism>
<dbReference type="SMART" id="SM00646">
    <property type="entry name" value="Ami_3"/>
    <property type="match status" value="1"/>
</dbReference>
<sequence length="245" mass="25878">MVINVHGGHNRIVPGASGYLDEVTEDRAVTAQVIAKLRALGHTVYDCTDDSGRTQGQNLANIVHACNAHAADLDVSIHLNSGGGTGTEVLVYSDTGEAAGYAVKICAAISELGYRNRGVKERKALYVLRRTTAPALLVECCFVDSAADAQRFDADKMAAAIVRGITGQTAAQTGAAPAQQTGYHVRITASVLNVRRDHSASSAVATQVRRGEVYTIVAEYNNGGTMWGKLKSGAGWIALKYTQCV</sequence>
<dbReference type="PANTHER" id="PTHR30404">
    <property type="entry name" value="N-ACETYLMURAMOYL-L-ALANINE AMIDASE"/>
    <property type="match status" value="1"/>
</dbReference>
<proteinExistence type="predicted"/>
<dbReference type="InterPro" id="IPR002508">
    <property type="entry name" value="MurNAc-LAA_cat"/>
</dbReference>
<dbReference type="CDD" id="cd02696">
    <property type="entry name" value="MurNAc-LAA"/>
    <property type="match status" value="1"/>
</dbReference>
<dbReference type="Pfam" id="PF01520">
    <property type="entry name" value="Amidase_3"/>
    <property type="match status" value="1"/>
</dbReference>